<evidence type="ECO:0000256" key="8">
    <source>
        <dbReference type="SAM" id="MobiDB-lite"/>
    </source>
</evidence>
<dbReference type="Gene3D" id="1.20.1600.10">
    <property type="entry name" value="Outer membrane efflux proteins (OEP)"/>
    <property type="match status" value="1"/>
</dbReference>
<keyword evidence="3" id="KW-0813">Transport</keyword>
<keyword evidence="6" id="KW-0472">Membrane</keyword>
<keyword evidence="5" id="KW-0812">Transmembrane</keyword>
<evidence type="ECO:0000256" key="9">
    <source>
        <dbReference type="SAM" id="SignalP"/>
    </source>
</evidence>
<evidence type="ECO:0008006" key="12">
    <source>
        <dbReference type="Google" id="ProtNLM"/>
    </source>
</evidence>
<reference evidence="10 11" key="1">
    <citation type="journal article" date="2019" name="Genome Biol. Evol.">
        <title>Day and night: Metabolic profiles and evolutionary relationships of six axenic non-marine cyanobacteria.</title>
        <authorList>
            <person name="Will S.E."/>
            <person name="Henke P."/>
            <person name="Boedeker C."/>
            <person name="Huang S."/>
            <person name="Brinkmann H."/>
            <person name="Rohde M."/>
            <person name="Jarek M."/>
            <person name="Friedl T."/>
            <person name="Seufert S."/>
            <person name="Schumacher M."/>
            <person name="Overmann J."/>
            <person name="Neumann-Schaal M."/>
            <person name="Petersen J."/>
        </authorList>
    </citation>
    <scope>NUCLEOTIDE SEQUENCE [LARGE SCALE GENOMIC DNA]</scope>
    <source>
        <strain evidence="10 11">SAG 39.79</strain>
    </source>
</reference>
<dbReference type="PANTHER" id="PTHR30026:SF21">
    <property type="entry name" value="SLR1270 PROTEIN"/>
    <property type="match status" value="1"/>
</dbReference>
<feature type="compositionally biased region" description="Polar residues" evidence="8">
    <location>
        <begin position="128"/>
        <end position="144"/>
    </location>
</feature>
<comment type="caution">
    <text evidence="10">The sequence shown here is derived from an EMBL/GenBank/DDBJ whole genome shotgun (WGS) entry which is preliminary data.</text>
</comment>
<evidence type="ECO:0000256" key="3">
    <source>
        <dbReference type="ARBA" id="ARBA00022448"/>
    </source>
</evidence>
<dbReference type="GO" id="GO:0015288">
    <property type="term" value="F:porin activity"/>
    <property type="evidence" value="ECO:0007669"/>
    <property type="project" value="TreeGrafter"/>
</dbReference>
<feature type="region of interest" description="Disordered" evidence="8">
    <location>
        <begin position="90"/>
        <end position="163"/>
    </location>
</feature>
<name>A0AB37ULT8_9CYAN</name>
<dbReference type="Proteomes" id="UP000282574">
    <property type="component" value="Unassembled WGS sequence"/>
</dbReference>
<dbReference type="Pfam" id="PF02321">
    <property type="entry name" value="OEP"/>
    <property type="match status" value="2"/>
</dbReference>
<dbReference type="InterPro" id="IPR051906">
    <property type="entry name" value="TolC-like"/>
</dbReference>
<evidence type="ECO:0000256" key="2">
    <source>
        <dbReference type="ARBA" id="ARBA00007613"/>
    </source>
</evidence>
<dbReference type="EMBL" id="RSCK01000015">
    <property type="protein sequence ID" value="RUT12299.1"/>
    <property type="molecule type" value="Genomic_DNA"/>
</dbReference>
<dbReference type="InterPro" id="IPR003423">
    <property type="entry name" value="OMP_efflux"/>
</dbReference>
<dbReference type="AlphaFoldDB" id="A0AB37ULT8"/>
<dbReference type="SUPFAM" id="SSF56954">
    <property type="entry name" value="Outer membrane efflux proteins (OEP)"/>
    <property type="match status" value="1"/>
</dbReference>
<evidence type="ECO:0000256" key="7">
    <source>
        <dbReference type="ARBA" id="ARBA00023237"/>
    </source>
</evidence>
<comment type="similarity">
    <text evidence="2">Belongs to the outer membrane factor (OMF) (TC 1.B.17) family.</text>
</comment>
<dbReference type="GO" id="GO:0015562">
    <property type="term" value="F:efflux transmembrane transporter activity"/>
    <property type="evidence" value="ECO:0007669"/>
    <property type="project" value="InterPro"/>
</dbReference>
<feature type="compositionally biased region" description="Basic and acidic residues" evidence="8">
    <location>
        <begin position="113"/>
        <end position="127"/>
    </location>
</feature>
<evidence type="ECO:0000313" key="11">
    <source>
        <dbReference type="Proteomes" id="UP000282574"/>
    </source>
</evidence>
<organism evidence="10 11">
    <name type="scientific">Chroococcidiopsis cubana SAG 39.79</name>
    <dbReference type="NCBI Taxonomy" id="388085"/>
    <lineage>
        <taxon>Bacteria</taxon>
        <taxon>Bacillati</taxon>
        <taxon>Cyanobacteriota</taxon>
        <taxon>Cyanophyceae</taxon>
        <taxon>Chroococcidiopsidales</taxon>
        <taxon>Chroococcidiopsidaceae</taxon>
        <taxon>Chroococcidiopsis</taxon>
    </lineage>
</organism>
<evidence type="ECO:0000256" key="6">
    <source>
        <dbReference type="ARBA" id="ARBA00023136"/>
    </source>
</evidence>
<gene>
    <name evidence="10" type="ORF">DSM107010_23090</name>
</gene>
<keyword evidence="9" id="KW-0732">Signal</keyword>
<evidence type="ECO:0000256" key="5">
    <source>
        <dbReference type="ARBA" id="ARBA00022692"/>
    </source>
</evidence>
<feature type="chain" id="PRO_5044309435" description="Transporter" evidence="9">
    <location>
        <begin position="20"/>
        <end position="611"/>
    </location>
</feature>
<feature type="signal peptide" evidence="9">
    <location>
        <begin position="1"/>
        <end position="19"/>
    </location>
</feature>
<evidence type="ECO:0000256" key="4">
    <source>
        <dbReference type="ARBA" id="ARBA00022452"/>
    </source>
</evidence>
<dbReference type="RefSeq" id="WP_015154053.1">
    <property type="nucleotide sequence ID" value="NZ_RSCK01000015.1"/>
</dbReference>
<evidence type="ECO:0000313" key="10">
    <source>
        <dbReference type="EMBL" id="RUT12299.1"/>
    </source>
</evidence>
<evidence type="ECO:0000256" key="1">
    <source>
        <dbReference type="ARBA" id="ARBA00004442"/>
    </source>
</evidence>
<dbReference type="GO" id="GO:1990281">
    <property type="term" value="C:efflux pump complex"/>
    <property type="evidence" value="ECO:0007669"/>
    <property type="project" value="TreeGrafter"/>
</dbReference>
<sequence>MKQQHLFLVRNFCSSLAVALLATELIKIEPAPAIASETPSVDSAIAMKSEPSKTQSIKATKQGYLQAKSSFRHSQASVLLSKQEIGSRESVGAGFQTRPYESRESVGAGLETRPYESQKLRAKETKSSNRQPSTVNHQLPTTVSQQPTTKPKPAQPPANSQLNDRKAQIPSYLNPNPNPLRFPTKPEEVQVVGAQPITFQQALDLAQRNSTQLREARLNVQRSQAQLRQALAAEYPRLNLGAGVTNTGNNIFSEEPEPSFLQQLTGSQTDTNNTRVTGNLSLSYDLFTSGLRPANIRAAEEQLRFNQLDLERTQEELRLNVANDYYELQRADENVRIQRSSVNNAQASLRDAQALEQAGVGTRFAVLQAQVQLAQATQRLTDALSQQRIARRQIATRINLNDSIVVTAADPVAVAGQWNFSLEDSIVLAFRNRAELEQQLAQRNINEQQRRAALAQLGPQISLAAQYNLNDTFDDGTNFQDGYSLGGNLNLSLFDGGEARARARQEEADIAIAETNFAGQRNQIRFEVEQAFSQLQSNLENIQTTSVALEQSREALRLARLRFQAGVGTQTEVIDAEDDLTQAEGDRVNAILNYNRALAQIQRSISSGQQR</sequence>
<dbReference type="PANTHER" id="PTHR30026">
    <property type="entry name" value="OUTER MEMBRANE PROTEIN TOLC"/>
    <property type="match status" value="1"/>
</dbReference>
<proteinExistence type="inferred from homology"/>
<keyword evidence="11" id="KW-1185">Reference proteome</keyword>
<accession>A0AB37ULT8</accession>
<keyword evidence="7" id="KW-0998">Cell outer membrane</keyword>
<protein>
    <recommendedName>
        <fullName evidence="12">Transporter</fullName>
    </recommendedName>
</protein>
<keyword evidence="4" id="KW-1134">Transmembrane beta strand</keyword>
<comment type="subcellular location">
    <subcellularLocation>
        <location evidence="1">Cell outer membrane</location>
    </subcellularLocation>
</comment>
<dbReference type="GO" id="GO:0009279">
    <property type="term" value="C:cell outer membrane"/>
    <property type="evidence" value="ECO:0007669"/>
    <property type="project" value="UniProtKB-SubCell"/>
</dbReference>